<name>A0AAE1Y7V6_9LAMI</name>
<proteinExistence type="predicted"/>
<feature type="compositionally biased region" description="Basic and acidic residues" evidence="1">
    <location>
        <begin position="79"/>
        <end position="96"/>
    </location>
</feature>
<organism evidence="2 3">
    <name type="scientific">Sesamum alatum</name>
    <dbReference type="NCBI Taxonomy" id="300844"/>
    <lineage>
        <taxon>Eukaryota</taxon>
        <taxon>Viridiplantae</taxon>
        <taxon>Streptophyta</taxon>
        <taxon>Embryophyta</taxon>
        <taxon>Tracheophyta</taxon>
        <taxon>Spermatophyta</taxon>
        <taxon>Magnoliopsida</taxon>
        <taxon>eudicotyledons</taxon>
        <taxon>Gunneridae</taxon>
        <taxon>Pentapetalae</taxon>
        <taxon>asterids</taxon>
        <taxon>lamiids</taxon>
        <taxon>Lamiales</taxon>
        <taxon>Pedaliaceae</taxon>
        <taxon>Sesamum</taxon>
    </lineage>
</organism>
<feature type="compositionally biased region" description="Basic and acidic residues" evidence="1">
    <location>
        <begin position="41"/>
        <end position="53"/>
    </location>
</feature>
<dbReference type="EMBL" id="JACGWO010000006">
    <property type="protein sequence ID" value="KAK4424979.1"/>
    <property type="molecule type" value="Genomic_DNA"/>
</dbReference>
<dbReference type="AlphaFoldDB" id="A0AAE1Y7V6"/>
<feature type="region of interest" description="Disordered" evidence="1">
    <location>
        <begin position="32"/>
        <end position="53"/>
    </location>
</feature>
<evidence type="ECO:0000313" key="3">
    <source>
        <dbReference type="Proteomes" id="UP001293254"/>
    </source>
</evidence>
<comment type="caution">
    <text evidence="2">The sequence shown here is derived from an EMBL/GenBank/DDBJ whole genome shotgun (WGS) entry which is preliminary data.</text>
</comment>
<gene>
    <name evidence="2" type="ORF">Salat_1691500</name>
</gene>
<evidence type="ECO:0000256" key="1">
    <source>
        <dbReference type="SAM" id="MobiDB-lite"/>
    </source>
</evidence>
<reference evidence="2" key="1">
    <citation type="submission" date="2020-06" db="EMBL/GenBank/DDBJ databases">
        <authorList>
            <person name="Li T."/>
            <person name="Hu X."/>
            <person name="Zhang T."/>
            <person name="Song X."/>
            <person name="Zhang H."/>
            <person name="Dai N."/>
            <person name="Sheng W."/>
            <person name="Hou X."/>
            <person name="Wei L."/>
        </authorList>
    </citation>
    <scope>NUCLEOTIDE SEQUENCE</scope>
    <source>
        <strain evidence="2">3651</strain>
        <tissue evidence="2">Leaf</tissue>
    </source>
</reference>
<evidence type="ECO:0000313" key="2">
    <source>
        <dbReference type="EMBL" id="KAK4424979.1"/>
    </source>
</evidence>
<feature type="region of interest" description="Disordered" evidence="1">
    <location>
        <begin position="74"/>
        <end position="174"/>
    </location>
</feature>
<feature type="compositionally biased region" description="Basic and acidic residues" evidence="1">
    <location>
        <begin position="122"/>
        <end position="132"/>
    </location>
</feature>
<feature type="compositionally biased region" description="Basic residues" evidence="1">
    <location>
        <begin position="97"/>
        <end position="109"/>
    </location>
</feature>
<keyword evidence="3" id="KW-1185">Reference proteome</keyword>
<accession>A0AAE1Y7V6</accession>
<sequence>MNARLAEIARNLRRRGSPAVAVAPQAIVEVASPEVNPPSEPSDRLPDPVKTEVGVEVRVEPSAVVIRGARRAIEIASSESKEASGEAARVEGEPSKSKKRKRKDKRRSKEKSSSKSSKRSSKRAERRTAKDAVEEEENTKQFQEQVAWWKQAREDFKTSSSQVAEMDGEKLNPD</sequence>
<protein>
    <submittedName>
        <fullName evidence="2">Uncharacterized protein</fullName>
    </submittedName>
</protein>
<reference evidence="2" key="2">
    <citation type="journal article" date="2024" name="Plant">
        <title>Genomic evolution and insights into agronomic trait innovations of Sesamum species.</title>
        <authorList>
            <person name="Miao H."/>
            <person name="Wang L."/>
            <person name="Qu L."/>
            <person name="Liu H."/>
            <person name="Sun Y."/>
            <person name="Le M."/>
            <person name="Wang Q."/>
            <person name="Wei S."/>
            <person name="Zheng Y."/>
            <person name="Lin W."/>
            <person name="Duan Y."/>
            <person name="Cao H."/>
            <person name="Xiong S."/>
            <person name="Wang X."/>
            <person name="Wei L."/>
            <person name="Li C."/>
            <person name="Ma Q."/>
            <person name="Ju M."/>
            <person name="Zhao R."/>
            <person name="Li G."/>
            <person name="Mu C."/>
            <person name="Tian Q."/>
            <person name="Mei H."/>
            <person name="Zhang T."/>
            <person name="Gao T."/>
            <person name="Zhang H."/>
        </authorList>
    </citation>
    <scope>NUCLEOTIDE SEQUENCE</scope>
    <source>
        <strain evidence="2">3651</strain>
    </source>
</reference>
<dbReference type="Proteomes" id="UP001293254">
    <property type="component" value="Unassembled WGS sequence"/>
</dbReference>